<dbReference type="Gene3D" id="3.30.200.20">
    <property type="entry name" value="Phosphorylase Kinase, domain 1"/>
    <property type="match status" value="1"/>
</dbReference>
<dbReference type="Proteomes" id="UP000192660">
    <property type="component" value="Unassembled WGS sequence"/>
</dbReference>
<dbReference type="PANTHER" id="PTHR21064:SF6">
    <property type="entry name" value="AMINOGLYCOSIDE PHOSPHOTRANSFERASE DOMAIN-CONTAINING PROTEIN"/>
    <property type="match status" value="1"/>
</dbReference>
<dbReference type="InterPro" id="IPR050249">
    <property type="entry name" value="Pseudomonas-type_ThrB"/>
</dbReference>
<dbReference type="GO" id="GO:0004413">
    <property type="term" value="F:homoserine kinase activity"/>
    <property type="evidence" value="ECO:0007669"/>
    <property type="project" value="TreeGrafter"/>
</dbReference>
<keyword evidence="3" id="KW-0808">Transferase</keyword>
<dbReference type="InterPro" id="IPR002575">
    <property type="entry name" value="Aminoglycoside_PTrfase"/>
</dbReference>
<keyword evidence="3" id="KW-0418">Kinase</keyword>
<evidence type="ECO:0000313" key="4">
    <source>
        <dbReference type="Proteomes" id="UP000192660"/>
    </source>
</evidence>
<dbReference type="AlphaFoldDB" id="A0A1W1WC94"/>
<evidence type="ECO:0000259" key="2">
    <source>
        <dbReference type="Pfam" id="PF01636"/>
    </source>
</evidence>
<evidence type="ECO:0000313" key="3">
    <source>
        <dbReference type="EMBL" id="SMC03799.1"/>
    </source>
</evidence>
<gene>
    <name evidence="3" type="ORF">SAMN00768000_1281</name>
</gene>
<accession>A0A1W1WC94</accession>
<feature type="domain" description="Aminoglycoside phosphotransferase" evidence="2">
    <location>
        <begin position="33"/>
        <end position="274"/>
    </location>
</feature>
<dbReference type="InterPro" id="IPR011009">
    <property type="entry name" value="Kinase-like_dom_sf"/>
</dbReference>
<dbReference type="GO" id="GO:0009088">
    <property type="term" value="P:threonine biosynthetic process"/>
    <property type="evidence" value="ECO:0007669"/>
    <property type="project" value="TreeGrafter"/>
</dbReference>
<protein>
    <submittedName>
        <fullName evidence="3">Ser/Thr protein kinase RdoA involved in Cpx stress response, MazF antagonist</fullName>
    </submittedName>
</protein>
<keyword evidence="4" id="KW-1185">Reference proteome</keyword>
<reference evidence="4" key="1">
    <citation type="submission" date="2017-04" db="EMBL/GenBank/DDBJ databases">
        <authorList>
            <person name="Varghese N."/>
            <person name="Submissions S."/>
        </authorList>
    </citation>
    <scope>NUCLEOTIDE SEQUENCE [LARGE SCALE GENOMIC DNA]</scope>
    <source>
        <strain evidence="4">DSM 9293</strain>
    </source>
</reference>
<comment type="similarity">
    <text evidence="1">Belongs to the pseudomonas-type ThrB family.</text>
</comment>
<evidence type="ECO:0000256" key="1">
    <source>
        <dbReference type="ARBA" id="ARBA00038240"/>
    </source>
</evidence>
<organism evidence="3 4">
    <name type="scientific">Sulfobacillus thermosulfidooxidans (strain DSM 9293 / VKM B-1269 / AT-1)</name>
    <dbReference type="NCBI Taxonomy" id="929705"/>
    <lineage>
        <taxon>Bacteria</taxon>
        <taxon>Bacillati</taxon>
        <taxon>Bacillota</taxon>
        <taxon>Clostridia</taxon>
        <taxon>Eubacteriales</taxon>
        <taxon>Clostridiales Family XVII. Incertae Sedis</taxon>
        <taxon>Sulfobacillus</taxon>
    </lineage>
</organism>
<proteinExistence type="inferred from homology"/>
<dbReference type="Pfam" id="PF01636">
    <property type="entry name" value="APH"/>
    <property type="match status" value="1"/>
</dbReference>
<name>A0A1W1WC94_SULTA</name>
<dbReference type="EMBL" id="FWWY01000001">
    <property type="protein sequence ID" value="SMC03799.1"/>
    <property type="molecule type" value="Genomic_DNA"/>
</dbReference>
<dbReference type="Gene3D" id="3.90.1200.10">
    <property type="match status" value="1"/>
</dbReference>
<dbReference type="PANTHER" id="PTHR21064">
    <property type="entry name" value="AMINOGLYCOSIDE PHOSPHOTRANSFERASE DOMAIN-CONTAINING PROTEIN-RELATED"/>
    <property type="match status" value="1"/>
</dbReference>
<dbReference type="SUPFAM" id="SSF56112">
    <property type="entry name" value="Protein kinase-like (PK-like)"/>
    <property type="match status" value="1"/>
</dbReference>
<dbReference type="OrthoDB" id="4030632at2"/>
<sequence length="341" mass="39426">MSEVLINSLDSVIKNALDNYSFLSGASIRLLNKSENTTFVVEKPTTKNRWILRLSRPGYHTKTEIEAELQWMKAIRQNTSIIVPEPVAGNNGDYVQSIPDQTNQDPYYYTLFTFLDGIPPDENNFNSLLHYFRKLGEITAHLHNHVQQWVESNDIARPEWDFDTMLGQNPRWGRWQDGPDITSTQMSLFKHVVETISIRLKKFGKTEDRFGLIHADLRLANLLIDQEQIKVLDFDDSGYSWFLYDLASALSFIEHKPYIPALIAAWLTGYESLRVIPERDKEEIPTFIMLRRLLLLAWLGTHENSETAHSVVNDFTLETEILAKKYLLDFGTRFVVNTLSL</sequence>
<dbReference type="RefSeq" id="WP_084661044.1">
    <property type="nucleotide sequence ID" value="NZ_FWWY01000001.1"/>
</dbReference>